<gene>
    <name evidence="1" type="ORF">QAD02_020209</name>
</gene>
<comment type="caution">
    <text evidence="1">The sequence shown here is derived from an EMBL/GenBank/DDBJ whole genome shotgun (WGS) entry which is preliminary data.</text>
</comment>
<proteinExistence type="predicted"/>
<name>A0ACC2PPZ7_9HYME</name>
<evidence type="ECO:0000313" key="2">
    <source>
        <dbReference type="Proteomes" id="UP001239111"/>
    </source>
</evidence>
<dbReference type="Proteomes" id="UP001239111">
    <property type="component" value="Chromosome 1"/>
</dbReference>
<evidence type="ECO:0000313" key="1">
    <source>
        <dbReference type="EMBL" id="KAJ8684417.1"/>
    </source>
</evidence>
<protein>
    <submittedName>
        <fullName evidence="1">Uncharacterized protein</fullName>
    </submittedName>
</protein>
<keyword evidence="2" id="KW-1185">Reference proteome</keyword>
<dbReference type="EMBL" id="CM056741">
    <property type="protein sequence ID" value="KAJ8684417.1"/>
    <property type="molecule type" value="Genomic_DNA"/>
</dbReference>
<organism evidence="1 2">
    <name type="scientific">Eretmocerus hayati</name>
    <dbReference type="NCBI Taxonomy" id="131215"/>
    <lineage>
        <taxon>Eukaryota</taxon>
        <taxon>Metazoa</taxon>
        <taxon>Ecdysozoa</taxon>
        <taxon>Arthropoda</taxon>
        <taxon>Hexapoda</taxon>
        <taxon>Insecta</taxon>
        <taxon>Pterygota</taxon>
        <taxon>Neoptera</taxon>
        <taxon>Endopterygota</taxon>
        <taxon>Hymenoptera</taxon>
        <taxon>Apocrita</taxon>
        <taxon>Proctotrupomorpha</taxon>
        <taxon>Chalcidoidea</taxon>
        <taxon>Aphelinidae</taxon>
        <taxon>Aphelininae</taxon>
        <taxon>Eretmocerus</taxon>
    </lineage>
</organism>
<reference evidence="1" key="1">
    <citation type="submission" date="2023-04" db="EMBL/GenBank/DDBJ databases">
        <title>A chromosome-level genome assembly of the parasitoid wasp Eretmocerus hayati.</title>
        <authorList>
            <person name="Zhong Y."/>
            <person name="Liu S."/>
            <person name="Liu Y."/>
        </authorList>
    </citation>
    <scope>NUCLEOTIDE SEQUENCE</scope>
    <source>
        <strain evidence="1">ZJU_SS_LIU_2023</strain>
    </source>
</reference>
<accession>A0ACC2PPZ7</accession>
<sequence>MRELFVSFLLSSNFIATNVILAYSKVSINGQARSNPQDVAFTVSSTRYSTPKTIKLLPGEAFDHPSTPKYLEFDETTESKLDGLTGRHRMLERFHPPASFEHVLSHSKGQKEQFGGPNSPLTGSSTNDVVYSKPIVSMTFDYPPPIFNAYSKPMSPPLTPSPQVRVNSIPLS</sequence>